<evidence type="ECO:0000313" key="4">
    <source>
        <dbReference type="Proteomes" id="UP000612055"/>
    </source>
</evidence>
<sequence>MRPQGMPASSATLAAASKQSLRLPHASTHAGVLSLTLGAALLTLLAAGPSPALASRCGEVSQALGLYHLGWCTDHTSTGDPRATCAALLPHLQGSVVQQCQAIVPMFEAVCGHLRSVARGTAQKPLVMSLHGPPGVGKTFSALLIPQALFYDSPEDGAKKCKGRGCRGALFLTRGDFESYERLESHVSAHVLRSTNPYILIDDFDKFDCRMRTYLRALLDTSVVADSSLRRGLERAIIIFTSNAGSDLVEEYGRRVVTPGVSGSQAMCDRLVSNRLHADLKQTVTQELGGRAQCGGVLGNLMGKIDRFLGFTPFHRDGVESFIRYKLRDKSPSHVDRLVAQLLKDRFVFDQHGFTAEAGNQIQNAIDLEDD</sequence>
<gene>
    <name evidence="3" type="ORF">HYH03_005314</name>
</gene>
<dbReference type="EMBL" id="JAEHOE010000018">
    <property type="protein sequence ID" value="KAG2496489.1"/>
    <property type="molecule type" value="Genomic_DNA"/>
</dbReference>
<comment type="caution">
    <text evidence="3">The sequence shown here is derived from an EMBL/GenBank/DDBJ whole genome shotgun (WGS) entry which is preliminary data.</text>
</comment>
<dbReference type="InterPro" id="IPR027417">
    <property type="entry name" value="P-loop_NTPase"/>
</dbReference>
<reference evidence="3" key="1">
    <citation type="journal article" date="2020" name="bioRxiv">
        <title>Comparative genomics of Chlamydomonas.</title>
        <authorList>
            <person name="Craig R.J."/>
            <person name="Hasan A.R."/>
            <person name="Ness R.W."/>
            <person name="Keightley P.D."/>
        </authorList>
    </citation>
    <scope>NUCLEOTIDE SEQUENCE</scope>
    <source>
        <strain evidence="3">CCAP 11/70</strain>
    </source>
</reference>
<dbReference type="GO" id="GO:0016887">
    <property type="term" value="F:ATP hydrolysis activity"/>
    <property type="evidence" value="ECO:0007669"/>
    <property type="project" value="InterPro"/>
</dbReference>
<dbReference type="GO" id="GO:0005524">
    <property type="term" value="F:ATP binding"/>
    <property type="evidence" value="ECO:0007669"/>
    <property type="project" value="InterPro"/>
</dbReference>
<keyword evidence="4" id="KW-1185">Reference proteome</keyword>
<comment type="similarity">
    <text evidence="1">Belongs to the ClpA/ClpB family. Torsin subfamily.</text>
</comment>
<organism evidence="3 4">
    <name type="scientific">Edaphochlamys debaryana</name>
    <dbReference type="NCBI Taxonomy" id="47281"/>
    <lineage>
        <taxon>Eukaryota</taxon>
        <taxon>Viridiplantae</taxon>
        <taxon>Chlorophyta</taxon>
        <taxon>core chlorophytes</taxon>
        <taxon>Chlorophyceae</taxon>
        <taxon>CS clade</taxon>
        <taxon>Chlamydomonadales</taxon>
        <taxon>Chlamydomonadales incertae sedis</taxon>
        <taxon>Edaphochlamys</taxon>
    </lineage>
</organism>
<proteinExistence type="inferred from homology"/>
<dbReference type="InterPro" id="IPR003593">
    <property type="entry name" value="AAA+_ATPase"/>
</dbReference>
<feature type="domain" description="AAA+ ATPase" evidence="2">
    <location>
        <begin position="124"/>
        <end position="263"/>
    </location>
</feature>
<dbReference type="PANTHER" id="PTHR10760:SF2">
    <property type="entry name" value="LD13476P-RELATED"/>
    <property type="match status" value="1"/>
</dbReference>
<dbReference type="SMART" id="SM00382">
    <property type="entry name" value="AAA"/>
    <property type="match status" value="1"/>
</dbReference>
<evidence type="ECO:0000313" key="3">
    <source>
        <dbReference type="EMBL" id="KAG2496489.1"/>
    </source>
</evidence>
<name>A0A835YF63_9CHLO</name>
<dbReference type="OrthoDB" id="19623at2759"/>
<accession>A0A835YF63</accession>
<dbReference type="AlphaFoldDB" id="A0A835YF63"/>
<dbReference type="Proteomes" id="UP000612055">
    <property type="component" value="Unassembled WGS sequence"/>
</dbReference>
<evidence type="ECO:0000256" key="1">
    <source>
        <dbReference type="ARBA" id="ARBA00006235"/>
    </source>
</evidence>
<dbReference type="GO" id="GO:0005737">
    <property type="term" value="C:cytoplasm"/>
    <property type="evidence" value="ECO:0007669"/>
    <property type="project" value="UniProtKB-ARBA"/>
</dbReference>
<evidence type="ECO:0000259" key="2">
    <source>
        <dbReference type="SMART" id="SM00382"/>
    </source>
</evidence>
<dbReference type="SUPFAM" id="SSF52540">
    <property type="entry name" value="P-loop containing nucleoside triphosphate hydrolases"/>
    <property type="match status" value="1"/>
</dbReference>
<dbReference type="Gene3D" id="3.40.50.300">
    <property type="entry name" value="P-loop containing nucleotide triphosphate hydrolases"/>
    <property type="match status" value="1"/>
</dbReference>
<dbReference type="PANTHER" id="PTHR10760">
    <property type="entry name" value="TORSIN"/>
    <property type="match status" value="1"/>
</dbReference>
<protein>
    <recommendedName>
        <fullName evidence="2">AAA+ ATPase domain-containing protein</fullName>
    </recommendedName>
</protein>
<dbReference type="InterPro" id="IPR010448">
    <property type="entry name" value="Torsin"/>
</dbReference>